<dbReference type="PANTHER" id="PTHR43095:SF5">
    <property type="entry name" value="XYLULOSE KINASE"/>
    <property type="match status" value="1"/>
</dbReference>
<keyword evidence="3" id="KW-0808">Transferase</keyword>
<comment type="similarity">
    <text evidence="1">Belongs to the FGGY kinase family.</text>
</comment>
<evidence type="ECO:0000256" key="3">
    <source>
        <dbReference type="ARBA" id="ARBA00022679"/>
    </source>
</evidence>
<gene>
    <name evidence="7" type="ORF">HCR76_16055</name>
</gene>
<feature type="domain" description="Carbohydrate kinase FGGY N-terminal" evidence="5">
    <location>
        <begin position="6"/>
        <end position="239"/>
    </location>
</feature>
<protein>
    <submittedName>
        <fullName evidence="7">FGGY-family carbohydrate kinase</fullName>
    </submittedName>
</protein>
<keyword evidence="4 7" id="KW-0418">Kinase</keyword>
<evidence type="ECO:0000256" key="1">
    <source>
        <dbReference type="ARBA" id="ARBA00009156"/>
    </source>
</evidence>
<dbReference type="PANTHER" id="PTHR43095">
    <property type="entry name" value="SUGAR KINASE"/>
    <property type="match status" value="1"/>
</dbReference>
<evidence type="ECO:0000259" key="5">
    <source>
        <dbReference type="Pfam" id="PF00370"/>
    </source>
</evidence>
<dbReference type="EMBL" id="CP061169">
    <property type="protein sequence ID" value="QPZ38278.1"/>
    <property type="molecule type" value="Genomic_DNA"/>
</dbReference>
<dbReference type="Proteomes" id="UP000662814">
    <property type="component" value="Chromosome"/>
</dbReference>
<accession>A0ABX6YHL1</accession>
<dbReference type="Gene3D" id="3.30.420.40">
    <property type="match status" value="2"/>
</dbReference>
<feature type="domain" description="Carbohydrate kinase FGGY C-terminal" evidence="6">
    <location>
        <begin position="253"/>
        <end position="433"/>
    </location>
</feature>
<dbReference type="SUPFAM" id="SSF53067">
    <property type="entry name" value="Actin-like ATPase domain"/>
    <property type="match status" value="2"/>
</dbReference>
<dbReference type="GO" id="GO:0016301">
    <property type="term" value="F:kinase activity"/>
    <property type="evidence" value="ECO:0007669"/>
    <property type="project" value="UniProtKB-KW"/>
</dbReference>
<name>A0ABX6YHL1_9MICO</name>
<dbReference type="InterPro" id="IPR043129">
    <property type="entry name" value="ATPase_NBD"/>
</dbReference>
<keyword evidence="2" id="KW-0119">Carbohydrate metabolism</keyword>
<evidence type="ECO:0000313" key="8">
    <source>
        <dbReference type="Proteomes" id="UP000662814"/>
    </source>
</evidence>
<keyword evidence="2" id="KW-0859">Xylose metabolism</keyword>
<dbReference type="InterPro" id="IPR050406">
    <property type="entry name" value="FGGY_Carb_Kinase"/>
</dbReference>
<dbReference type="InterPro" id="IPR018485">
    <property type="entry name" value="FGGY_C"/>
</dbReference>
<organism evidence="7 8">
    <name type="scientific">Paramicrobacterium chengjingii</name>
    <dbReference type="NCBI Taxonomy" id="2769067"/>
    <lineage>
        <taxon>Bacteria</taxon>
        <taxon>Bacillati</taxon>
        <taxon>Actinomycetota</taxon>
        <taxon>Actinomycetes</taxon>
        <taxon>Micrococcales</taxon>
        <taxon>Microbacteriaceae</taxon>
        <taxon>Paramicrobacterium</taxon>
    </lineage>
</organism>
<evidence type="ECO:0000313" key="7">
    <source>
        <dbReference type="EMBL" id="QPZ38278.1"/>
    </source>
</evidence>
<reference evidence="7 8" key="1">
    <citation type="submission" date="2020-12" db="EMBL/GenBank/DDBJ databases">
        <title>Microbacterium sp. HY060.</title>
        <authorList>
            <person name="Zhou J."/>
        </authorList>
    </citation>
    <scope>NUCLEOTIDE SEQUENCE [LARGE SCALE GENOMIC DNA]</scope>
    <source>
        <strain evidence="7 8">HY60</strain>
    </source>
</reference>
<dbReference type="PIRSF" id="PIRSF000538">
    <property type="entry name" value="GlpK"/>
    <property type="match status" value="1"/>
</dbReference>
<dbReference type="Pfam" id="PF00370">
    <property type="entry name" value="FGGY_N"/>
    <property type="match status" value="1"/>
</dbReference>
<evidence type="ECO:0000256" key="4">
    <source>
        <dbReference type="ARBA" id="ARBA00022777"/>
    </source>
</evidence>
<evidence type="ECO:0000259" key="6">
    <source>
        <dbReference type="Pfam" id="PF02782"/>
    </source>
</evidence>
<sequence length="477" mass="48627">MTAPLVLSIDIGSSTVRSAIVDGAGAVLASARVARFDAVSGVEFVPETLWSDVVTTVLSLPDEARDAVAAMGIAGHVGTVFVDEEGESVGPGRGWADSVGVDLIREAAGDELSSLLHETGRPILSGGAGGAFLALRHAEPAMADRVSQVLTPKDFIVARLTGRFSTDRTSAAYSGLSAVADREWSAKMIALAGLSPAQLPDQKAANDVVGAVSSHIARELGLGEGIVVVAGATDGSAGAAFVLRNRDDLVADIAGTTDVLLRITPDPVTAPAGTVVNPYPLGGFSVGGPTGATGGALTRWSTLFGLESVTDAVKLIESAHERIGPGAAGLVIDPSLSGARFPYWRAGRAGAVYGQRDEHRVDHFLLAAAEGAAHVVRDGVDVLDPGGTATLVLAGGAARSLTLAQLRANVLGRTIEVCEEPDVTILGAALLAFDGAGADVTQFGGKGRRSVIQPDSVSVEAYESLHLAWRTELGLAG</sequence>
<evidence type="ECO:0000256" key="2">
    <source>
        <dbReference type="ARBA" id="ARBA00022629"/>
    </source>
</evidence>
<dbReference type="Pfam" id="PF02782">
    <property type="entry name" value="FGGY_C"/>
    <property type="match status" value="1"/>
</dbReference>
<keyword evidence="8" id="KW-1185">Reference proteome</keyword>
<dbReference type="InterPro" id="IPR018484">
    <property type="entry name" value="FGGY_N"/>
</dbReference>
<dbReference type="InterPro" id="IPR000577">
    <property type="entry name" value="Carb_kinase_FGGY"/>
</dbReference>
<proteinExistence type="inferred from homology"/>
<dbReference type="RefSeq" id="WP_166986942.1">
    <property type="nucleotide sequence ID" value="NZ_CP061169.1"/>
</dbReference>